<evidence type="ECO:0000256" key="6">
    <source>
        <dbReference type="SAM" id="Phobius"/>
    </source>
</evidence>
<sequence>MPDSVIPSRTINEGSPKAEIDIECLSLQKPATASSAGISDSDSPAMNSDETRRLWRRVDSRLIPLVTVMYLVAFIDKTNIGNAKIQGLTTQLNLTGNRFNIILTLNFVANCVFALPANLLLKRLRPSVWLPGITIVWGVITTLQGVVKSYQQLLALRICLGIAEAGLSPGILYYLTLWYPRYMLQYRIGLFWGGAAFAGAFSGLLAYGISFMAGTRGLEGWSWVFILEGILSIIVGVIAAFLFVDYPQTANFLKPKEKAYLIYRTTYDTLSAGEDPDFDIKYVLDALRDWQVWVGCLIEMSIITPVYGISLFLPSIINGFGFGPAISQLLSVPPYVIATAMVVLWATWSDRVRRRSPFVMLGLALCLIGFSVNISNVSIGAKYSGTFLIVIGGYAGFPAIPSWLGNNLAGHYKRGTGMAVQAISGQVGGIIASNIYRTQDAPRYTTGHIVELAFIALGLVLVPVVVLVYTRINSRRAEGQEKAFGEGIPEDFRRMGDRAPEFRYTI</sequence>
<feature type="transmembrane region" description="Helical" evidence="6">
    <location>
        <begin position="221"/>
        <end position="244"/>
    </location>
</feature>
<feature type="domain" description="Major facilitator superfamily (MFS) profile" evidence="7">
    <location>
        <begin position="62"/>
        <end position="476"/>
    </location>
</feature>
<reference evidence="8 9" key="1">
    <citation type="journal article" date="2015" name="Biotechnol. Biofuels">
        <title>Enhanced degradation of softwood versus hardwood by the white-rot fungus Pycnoporus coccineus.</title>
        <authorList>
            <person name="Couturier M."/>
            <person name="Navarro D."/>
            <person name="Chevret D."/>
            <person name="Henrissat B."/>
            <person name="Piumi F."/>
            <person name="Ruiz-Duenas F.J."/>
            <person name="Martinez A.T."/>
            <person name="Grigoriev I.V."/>
            <person name="Riley R."/>
            <person name="Lipzen A."/>
            <person name="Berrin J.G."/>
            <person name="Master E.R."/>
            <person name="Rosso M.N."/>
        </authorList>
    </citation>
    <scope>NUCLEOTIDE SEQUENCE [LARGE SCALE GENOMIC DNA]</scope>
    <source>
        <strain evidence="8 9">BRFM310</strain>
    </source>
</reference>
<dbReference type="PROSITE" id="PS50850">
    <property type="entry name" value="MFS"/>
    <property type="match status" value="1"/>
</dbReference>
<keyword evidence="4 6" id="KW-1133">Transmembrane helix</keyword>
<evidence type="ECO:0000256" key="5">
    <source>
        <dbReference type="ARBA" id="ARBA00023136"/>
    </source>
</evidence>
<dbReference type="PANTHER" id="PTHR43791:SF18">
    <property type="entry name" value="NICOTINIC ACID TRANSPORTER TNA1, PUTATIVE (AFU_ORTHOLOGUE AFUA_3G03820)-RELATED"/>
    <property type="match status" value="1"/>
</dbReference>
<organism evidence="8 9">
    <name type="scientific">Trametes coccinea (strain BRFM310)</name>
    <name type="common">Pycnoporus coccineus</name>
    <dbReference type="NCBI Taxonomy" id="1353009"/>
    <lineage>
        <taxon>Eukaryota</taxon>
        <taxon>Fungi</taxon>
        <taxon>Dikarya</taxon>
        <taxon>Basidiomycota</taxon>
        <taxon>Agaricomycotina</taxon>
        <taxon>Agaricomycetes</taxon>
        <taxon>Polyporales</taxon>
        <taxon>Polyporaceae</taxon>
        <taxon>Trametes</taxon>
    </lineage>
</organism>
<dbReference type="Pfam" id="PF07690">
    <property type="entry name" value="MFS_1"/>
    <property type="match status" value="1"/>
</dbReference>
<keyword evidence="3 6" id="KW-0812">Transmembrane</keyword>
<dbReference type="PANTHER" id="PTHR43791">
    <property type="entry name" value="PERMEASE-RELATED"/>
    <property type="match status" value="1"/>
</dbReference>
<evidence type="ECO:0000256" key="4">
    <source>
        <dbReference type="ARBA" id="ARBA00022989"/>
    </source>
</evidence>
<accession>A0A1Y2IF48</accession>
<name>A0A1Y2IF48_TRAC3</name>
<feature type="transmembrane region" description="Helical" evidence="6">
    <location>
        <begin position="416"/>
        <end position="436"/>
    </location>
</feature>
<dbReference type="GO" id="GO:0016020">
    <property type="term" value="C:membrane"/>
    <property type="evidence" value="ECO:0007669"/>
    <property type="project" value="UniProtKB-SubCell"/>
</dbReference>
<keyword evidence="5 6" id="KW-0472">Membrane</keyword>
<comment type="subcellular location">
    <subcellularLocation>
        <location evidence="1">Membrane</location>
        <topology evidence="1">Multi-pass membrane protein</topology>
    </subcellularLocation>
</comment>
<evidence type="ECO:0000259" key="7">
    <source>
        <dbReference type="PROSITE" id="PS50850"/>
    </source>
</evidence>
<dbReference type="FunFam" id="1.20.1250.20:FF:000068">
    <property type="entry name" value="MFS general substrate transporter"/>
    <property type="match status" value="1"/>
</dbReference>
<dbReference type="EMBL" id="KZ084129">
    <property type="protein sequence ID" value="OSC99283.1"/>
    <property type="molecule type" value="Genomic_DNA"/>
</dbReference>
<protein>
    <submittedName>
        <fullName evidence="8">MFS general substrate transporter</fullName>
    </submittedName>
</protein>
<evidence type="ECO:0000313" key="8">
    <source>
        <dbReference type="EMBL" id="OSC99283.1"/>
    </source>
</evidence>
<dbReference type="InterPro" id="IPR011701">
    <property type="entry name" value="MFS"/>
</dbReference>
<feature type="transmembrane region" description="Helical" evidence="6">
    <location>
        <begin position="290"/>
        <end position="313"/>
    </location>
</feature>
<dbReference type="Proteomes" id="UP000193067">
    <property type="component" value="Unassembled WGS sequence"/>
</dbReference>
<feature type="transmembrane region" description="Helical" evidence="6">
    <location>
        <begin position="100"/>
        <end position="121"/>
    </location>
</feature>
<feature type="transmembrane region" description="Helical" evidence="6">
    <location>
        <begin position="358"/>
        <end position="379"/>
    </location>
</feature>
<keyword evidence="9" id="KW-1185">Reference proteome</keyword>
<dbReference type="AlphaFoldDB" id="A0A1Y2IF48"/>
<proteinExistence type="predicted"/>
<feature type="transmembrane region" description="Helical" evidence="6">
    <location>
        <begin position="448"/>
        <end position="469"/>
    </location>
</feature>
<evidence type="ECO:0000256" key="2">
    <source>
        <dbReference type="ARBA" id="ARBA00022448"/>
    </source>
</evidence>
<evidence type="ECO:0000256" key="3">
    <source>
        <dbReference type="ARBA" id="ARBA00022692"/>
    </source>
</evidence>
<evidence type="ECO:0000256" key="1">
    <source>
        <dbReference type="ARBA" id="ARBA00004141"/>
    </source>
</evidence>
<dbReference type="InterPro" id="IPR020846">
    <property type="entry name" value="MFS_dom"/>
</dbReference>
<evidence type="ECO:0000313" key="9">
    <source>
        <dbReference type="Proteomes" id="UP000193067"/>
    </source>
</evidence>
<feature type="transmembrane region" description="Helical" evidence="6">
    <location>
        <begin position="153"/>
        <end position="176"/>
    </location>
</feature>
<dbReference type="GO" id="GO:0022857">
    <property type="term" value="F:transmembrane transporter activity"/>
    <property type="evidence" value="ECO:0007669"/>
    <property type="project" value="InterPro"/>
</dbReference>
<feature type="transmembrane region" description="Helical" evidence="6">
    <location>
        <begin position="188"/>
        <end position="209"/>
    </location>
</feature>
<feature type="transmembrane region" description="Helical" evidence="6">
    <location>
        <begin position="325"/>
        <end position="346"/>
    </location>
</feature>
<gene>
    <name evidence="8" type="ORF">PYCCODRAFT_1479966</name>
</gene>
<dbReference type="SUPFAM" id="SSF103473">
    <property type="entry name" value="MFS general substrate transporter"/>
    <property type="match status" value="1"/>
</dbReference>
<keyword evidence="2" id="KW-0813">Transport</keyword>
<feature type="transmembrane region" description="Helical" evidence="6">
    <location>
        <begin position="128"/>
        <end position="147"/>
    </location>
</feature>
<feature type="transmembrane region" description="Helical" evidence="6">
    <location>
        <begin position="385"/>
        <end position="404"/>
    </location>
</feature>
<dbReference type="Gene3D" id="1.20.1250.20">
    <property type="entry name" value="MFS general substrate transporter like domains"/>
    <property type="match status" value="2"/>
</dbReference>
<feature type="transmembrane region" description="Helical" evidence="6">
    <location>
        <begin position="62"/>
        <end position="80"/>
    </location>
</feature>
<dbReference type="FunFam" id="1.20.1250.20:FF:000034">
    <property type="entry name" value="MFS general substrate transporter"/>
    <property type="match status" value="1"/>
</dbReference>
<dbReference type="OrthoDB" id="2985014at2759"/>
<dbReference type="InterPro" id="IPR036259">
    <property type="entry name" value="MFS_trans_sf"/>
</dbReference>